<comment type="similarity">
    <text evidence="1">Belongs to the UPF0260 family.</text>
</comment>
<dbReference type="InterPro" id="IPR005358">
    <property type="entry name" value="Puta_zinc/iron-chelating_dom"/>
</dbReference>
<gene>
    <name evidence="2" type="ORF">PbB2_01162</name>
</gene>
<reference evidence="2 3" key="1">
    <citation type="journal article" date="2018" name="Genome Announc.">
        <title>Draft Genome Sequence of "Candidatus Phycosocius bacilliformis," an Alphaproteobacterial Ectosymbiont of the Hydrocarbon-Producing Green Alga Botryococcus braunii.</title>
        <authorList>
            <person name="Tanabe Y."/>
            <person name="Yamaguchi H."/>
            <person name="Watanabe M.M."/>
        </authorList>
    </citation>
    <scope>NUCLEOTIDE SEQUENCE [LARGE SCALE GENOMIC DNA]</scope>
    <source>
        <strain evidence="2 3">BOTRYCO-2</strain>
    </source>
</reference>
<evidence type="ECO:0000313" key="3">
    <source>
        <dbReference type="Proteomes" id="UP000245086"/>
    </source>
</evidence>
<proteinExistence type="inferred from homology"/>
<protein>
    <recommendedName>
        <fullName evidence="1">UPF0260 protein PbB2_01162</fullName>
    </recommendedName>
</protein>
<dbReference type="Pfam" id="PF03692">
    <property type="entry name" value="CxxCxxCC"/>
    <property type="match status" value="1"/>
</dbReference>
<dbReference type="HAMAP" id="MF_00676">
    <property type="entry name" value="UPF0260"/>
    <property type="match status" value="1"/>
</dbReference>
<dbReference type="AlphaFoldDB" id="A0A2P2E8W4"/>
<evidence type="ECO:0000313" key="2">
    <source>
        <dbReference type="EMBL" id="GBF57495.1"/>
    </source>
</evidence>
<name>A0A2P2E8W4_9PROT</name>
<dbReference type="InterPro" id="IPR008228">
    <property type="entry name" value="UCP006173"/>
</dbReference>
<dbReference type="PIRSF" id="PIRSF006173">
    <property type="entry name" value="UCP006173"/>
    <property type="match status" value="1"/>
</dbReference>
<dbReference type="PANTHER" id="PTHR37421">
    <property type="entry name" value="UPF0260 PROTEIN YCGN"/>
    <property type="match status" value="1"/>
</dbReference>
<dbReference type="PANTHER" id="PTHR37421:SF1">
    <property type="entry name" value="UPF0260 PROTEIN YCGN"/>
    <property type="match status" value="1"/>
</dbReference>
<dbReference type="RefSeq" id="WP_238164880.1">
    <property type="nucleotide sequence ID" value="NZ_BFBR01000003.1"/>
</dbReference>
<organism evidence="2 3">
    <name type="scientific">Candidatus Phycosocius bacilliformis</name>
    <dbReference type="NCBI Taxonomy" id="1445552"/>
    <lineage>
        <taxon>Bacteria</taxon>
        <taxon>Pseudomonadati</taxon>
        <taxon>Pseudomonadota</taxon>
        <taxon>Alphaproteobacteria</taxon>
        <taxon>Caulobacterales</taxon>
        <taxon>Caulobacterales incertae sedis</taxon>
        <taxon>Candidatus Phycosocius</taxon>
    </lineage>
</organism>
<comment type="caution">
    <text evidence="2">The sequence shown here is derived from an EMBL/GenBank/DDBJ whole genome shotgun (WGS) entry which is preliminary data.</text>
</comment>
<dbReference type="NCBIfam" id="NF003507">
    <property type="entry name" value="PRK05170.2-5"/>
    <property type="match status" value="1"/>
</dbReference>
<dbReference type="Proteomes" id="UP000245086">
    <property type="component" value="Unassembled WGS sequence"/>
</dbReference>
<sequence>MAFWTEKSLADLSEQEWESLCDGCGKCCLIRLEDEDTGDIHTTDVHCKLFDSASCRCSNYPDRKAHVPDCVKLTPDTLAELTWLPMTCAYRLVYEGKPLFDWHPLVSGEADSVHKAGMSVAHQTVPEGQVKLRHLVRRIRIWPGEEGA</sequence>
<accession>A0A2P2E8W4</accession>
<dbReference type="EMBL" id="BFBR01000003">
    <property type="protein sequence ID" value="GBF57495.1"/>
    <property type="molecule type" value="Genomic_DNA"/>
</dbReference>
<dbReference type="NCBIfam" id="NF003501">
    <property type="entry name" value="PRK05170.1-5"/>
    <property type="match status" value="1"/>
</dbReference>
<keyword evidence="3" id="KW-1185">Reference proteome</keyword>
<evidence type="ECO:0000256" key="1">
    <source>
        <dbReference type="HAMAP-Rule" id="MF_00676"/>
    </source>
</evidence>